<dbReference type="HOGENOM" id="CLU_057102_1_0_5"/>
<dbReference type="KEGG" id="mor:MOC_0684"/>
<keyword evidence="1" id="KW-0547">Nucleotide-binding</keyword>
<dbReference type="PROSITE" id="PS50975">
    <property type="entry name" value="ATP_GRASP"/>
    <property type="match status" value="1"/>
</dbReference>
<name>A0A089Q1I9_9HYPH</name>
<dbReference type="GO" id="GO:0005524">
    <property type="term" value="F:ATP binding"/>
    <property type="evidence" value="ECO:0007669"/>
    <property type="project" value="UniProtKB-UniRule"/>
</dbReference>
<proteinExistence type="predicted"/>
<dbReference type="AlphaFoldDB" id="A0A089Q1I9"/>
<dbReference type="PIRSF" id="PIRSF016817">
    <property type="entry name" value="UCP016817_carboligase"/>
    <property type="match status" value="1"/>
</dbReference>
<evidence type="ECO:0000313" key="3">
    <source>
        <dbReference type="EMBL" id="AIQ88439.1"/>
    </source>
</evidence>
<dbReference type="RefSeq" id="WP_043755630.1">
    <property type="nucleotide sequence ID" value="NZ_CP003811.1"/>
</dbReference>
<keyword evidence="1" id="KW-0067">ATP-binding</keyword>
<dbReference type="SUPFAM" id="SSF56059">
    <property type="entry name" value="Glutathione synthetase ATP-binding domain-like"/>
    <property type="match status" value="1"/>
</dbReference>
<organism evidence="3 4">
    <name type="scientific">Methylobacterium oryzae CBMB20</name>
    <dbReference type="NCBI Taxonomy" id="693986"/>
    <lineage>
        <taxon>Bacteria</taxon>
        <taxon>Pseudomonadati</taxon>
        <taxon>Pseudomonadota</taxon>
        <taxon>Alphaproteobacteria</taxon>
        <taxon>Hyphomicrobiales</taxon>
        <taxon>Methylobacteriaceae</taxon>
        <taxon>Methylobacterium</taxon>
    </lineage>
</organism>
<keyword evidence="4" id="KW-1185">Reference proteome</keyword>
<dbReference type="InterPro" id="IPR011761">
    <property type="entry name" value="ATP-grasp"/>
</dbReference>
<evidence type="ECO:0000259" key="2">
    <source>
        <dbReference type="PROSITE" id="PS50975"/>
    </source>
</evidence>
<feature type="domain" description="ATP-grasp" evidence="2">
    <location>
        <begin position="236"/>
        <end position="290"/>
    </location>
</feature>
<evidence type="ECO:0000256" key="1">
    <source>
        <dbReference type="PROSITE-ProRule" id="PRU00409"/>
    </source>
</evidence>
<evidence type="ECO:0000313" key="4">
    <source>
        <dbReference type="Proteomes" id="UP000029492"/>
    </source>
</evidence>
<dbReference type="Gene3D" id="3.30.470.20">
    <property type="entry name" value="ATP-grasp fold, B domain"/>
    <property type="match status" value="1"/>
</dbReference>
<dbReference type="InterPro" id="IPR003806">
    <property type="entry name" value="ATP-grasp_PylC-type"/>
</dbReference>
<dbReference type="GO" id="GO:0046872">
    <property type="term" value="F:metal ion binding"/>
    <property type="evidence" value="ECO:0007669"/>
    <property type="project" value="InterPro"/>
</dbReference>
<reference evidence="3 4" key="1">
    <citation type="journal article" date="2014" name="PLoS ONE">
        <title>Genome Information of Methylobacterium oryzae, a Plant-Probiotic Methylotroph in the Phyllosphere.</title>
        <authorList>
            <person name="Kwak M.J."/>
            <person name="Jeong H."/>
            <person name="Madhaiyan M."/>
            <person name="Lee Y."/>
            <person name="Sa T.M."/>
            <person name="Oh T.K."/>
            <person name="Kim J.F."/>
        </authorList>
    </citation>
    <scope>NUCLEOTIDE SEQUENCE [LARGE SCALE GENOMIC DNA]</scope>
    <source>
        <strain evidence="3 4">CBMB20</strain>
    </source>
</reference>
<dbReference type="EMBL" id="CP003811">
    <property type="protein sequence ID" value="AIQ88439.1"/>
    <property type="molecule type" value="Genomic_DNA"/>
</dbReference>
<dbReference type="eggNOG" id="COG2232">
    <property type="taxonomic scope" value="Bacteria"/>
</dbReference>
<protein>
    <submittedName>
        <fullName evidence="3">Protein of unassigned function</fullName>
    </submittedName>
</protein>
<sequence length="383" mass="39712">MADAVLIAAQAGRALAEAARRAGLRPYVADLFGDADTLAAAEAYRPLPGRFGTAPAADATVAALDHLAGAAGRPIGLILGSGFEDAPDLIGRLAARHRLIGASAETVATLKAPLAFAALCTRLGVPHPAVATDPPPDPRAWLLKRAGGSGGNHIRAATRSPAPQGHYFQQRVPGQPHALNFLADGRTIRILAVTEQWCAPSPIRPFRYAGALARGAGEAPALPVSLVDAIAAGTERIVAATGLRGLASADLLVEGSAWWLTEINPRPGATLDILDRRGIPLLPAHIAASLGTMPDPGPHPADAAAAQICYADRELAPVPDLEWPDCVRDRPCPGSVVRRDAPLCTVLAEGADRAEVLALLETHTARLRAVCAAKKTHPEEALS</sequence>
<gene>
    <name evidence="3" type="ORF">MOC_0684</name>
</gene>
<dbReference type="InterPro" id="IPR016677">
    <property type="entry name" value="UCP016817_carboligase"/>
</dbReference>
<dbReference type="STRING" id="693986.MOC_0684"/>
<dbReference type="Pfam" id="PF02655">
    <property type="entry name" value="ATP-grasp_3"/>
    <property type="match status" value="1"/>
</dbReference>
<accession>A0A089Q1I9</accession>
<dbReference type="Proteomes" id="UP000029492">
    <property type="component" value="Chromosome"/>
</dbReference>